<evidence type="ECO:0000313" key="4">
    <source>
        <dbReference type="Proteomes" id="UP000799429"/>
    </source>
</evidence>
<dbReference type="SUPFAM" id="SSF52833">
    <property type="entry name" value="Thioredoxin-like"/>
    <property type="match status" value="1"/>
</dbReference>
<evidence type="ECO:0000256" key="2">
    <source>
        <dbReference type="ARBA" id="ARBA00040895"/>
    </source>
</evidence>
<evidence type="ECO:0000313" key="3">
    <source>
        <dbReference type="EMBL" id="KAF2836901.1"/>
    </source>
</evidence>
<dbReference type="EMBL" id="MU006101">
    <property type="protein sequence ID" value="KAF2836901.1"/>
    <property type="molecule type" value="Genomic_DNA"/>
</dbReference>
<protein>
    <recommendedName>
        <fullName evidence="2">Altered inheritance of mitochondria protein 32</fullName>
    </recommendedName>
</protein>
<dbReference type="Proteomes" id="UP000799429">
    <property type="component" value="Unassembled WGS sequence"/>
</dbReference>
<dbReference type="PANTHER" id="PTHR31902:SF7">
    <property type="entry name" value="ALTERED INHERITANCE OF MITOCHONDRIA PROTEIN 32"/>
    <property type="match status" value="1"/>
</dbReference>
<dbReference type="OrthoDB" id="10253744at2759"/>
<dbReference type="Pfam" id="PF06999">
    <property type="entry name" value="Suc_Fer-like"/>
    <property type="match status" value="1"/>
</dbReference>
<comment type="caution">
    <text evidence="3">The sequence shown here is derived from an EMBL/GenBank/DDBJ whole genome shotgun (WGS) entry which is preliminary data.</text>
</comment>
<comment type="similarity">
    <text evidence="1">Belongs to the AIM32 family.</text>
</comment>
<name>A0A9P4S701_9PEZI</name>
<dbReference type="InterPro" id="IPR036249">
    <property type="entry name" value="Thioredoxin-like_sf"/>
</dbReference>
<proteinExistence type="inferred from homology"/>
<dbReference type="InterPro" id="IPR009737">
    <property type="entry name" value="Aim32/Apd1-like"/>
</dbReference>
<dbReference type="PANTHER" id="PTHR31902">
    <property type="entry name" value="ACTIN PATCHES DISTAL PROTEIN 1"/>
    <property type="match status" value="1"/>
</dbReference>
<accession>A0A9P4S701</accession>
<sequence length="330" mass="36858">MFIKCSRPLISTVQFSCKRYASRLRIQVPPPFPVIKTCPSPTCECRPMPTGLDIDREQDLNGTMAAYGEHVLISTGKDDWKSRIEDEEIGPGELAREMKKLLGRGGPHSDPYHNVMITNSSFPLSEPFEPADTTVASAFLFPSFRYVPCIPLQGESIRNFVKGFVLPTELHPSYDAVSEEQRAPLLRQQSLQDEFEPMSVNQIVVLICGHGGRDLRCGVMGPLLHDEFEEKLKQQDIQVAYDESSMEDYQAISARVGLISHIGGHKYAGNVIIYIPPSYNDHPLAGKGIWYGRVSPEHVEGIVRTTIIEGKVIKEFFRGGINNDGSILRL</sequence>
<organism evidence="3 4">
    <name type="scientific">Patellaria atrata CBS 101060</name>
    <dbReference type="NCBI Taxonomy" id="1346257"/>
    <lineage>
        <taxon>Eukaryota</taxon>
        <taxon>Fungi</taxon>
        <taxon>Dikarya</taxon>
        <taxon>Ascomycota</taxon>
        <taxon>Pezizomycotina</taxon>
        <taxon>Dothideomycetes</taxon>
        <taxon>Dothideomycetes incertae sedis</taxon>
        <taxon>Patellariales</taxon>
        <taxon>Patellariaceae</taxon>
        <taxon>Patellaria</taxon>
    </lineage>
</organism>
<reference evidence="3" key="1">
    <citation type="journal article" date="2020" name="Stud. Mycol.">
        <title>101 Dothideomycetes genomes: a test case for predicting lifestyles and emergence of pathogens.</title>
        <authorList>
            <person name="Haridas S."/>
            <person name="Albert R."/>
            <person name="Binder M."/>
            <person name="Bloem J."/>
            <person name="Labutti K."/>
            <person name="Salamov A."/>
            <person name="Andreopoulos B."/>
            <person name="Baker S."/>
            <person name="Barry K."/>
            <person name="Bills G."/>
            <person name="Bluhm B."/>
            <person name="Cannon C."/>
            <person name="Castanera R."/>
            <person name="Culley D."/>
            <person name="Daum C."/>
            <person name="Ezra D."/>
            <person name="Gonzalez J."/>
            <person name="Henrissat B."/>
            <person name="Kuo A."/>
            <person name="Liang C."/>
            <person name="Lipzen A."/>
            <person name="Lutzoni F."/>
            <person name="Magnuson J."/>
            <person name="Mondo S."/>
            <person name="Nolan M."/>
            <person name="Ohm R."/>
            <person name="Pangilinan J."/>
            <person name="Park H.-J."/>
            <person name="Ramirez L."/>
            <person name="Alfaro M."/>
            <person name="Sun H."/>
            <person name="Tritt A."/>
            <person name="Yoshinaga Y."/>
            <person name="Zwiers L.-H."/>
            <person name="Turgeon B."/>
            <person name="Goodwin S."/>
            <person name="Spatafora J."/>
            <person name="Crous P."/>
            <person name="Grigoriev I."/>
        </authorList>
    </citation>
    <scope>NUCLEOTIDE SEQUENCE</scope>
    <source>
        <strain evidence="3">CBS 101060</strain>
    </source>
</reference>
<keyword evidence="4" id="KW-1185">Reference proteome</keyword>
<evidence type="ECO:0000256" key="1">
    <source>
        <dbReference type="ARBA" id="ARBA00038208"/>
    </source>
</evidence>
<gene>
    <name evidence="3" type="ORF">M501DRAFT_938448</name>
</gene>
<dbReference type="Gene3D" id="3.40.30.10">
    <property type="entry name" value="Glutaredoxin"/>
    <property type="match status" value="1"/>
</dbReference>
<dbReference type="CDD" id="cd03062">
    <property type="entry name" value="TRX_Fd_Sucrase"/>
    <property type="match status" value="1"/>
</dbReference>
<dbReference type="AlphaFoldDB" id="A0A9P4S701"/>